<evidence type="ECO:0000256" key="1">
    <source>
        <dbReference type="SAM" id="MobiDB-lite"/>
    </source>
</evidence>
<feature type="domain" description="AB hydrolase-1" evidence="2">
    <location>
        <begin position="76"/>
        <end position="317"/>
    </location>
</feature>
<proteinExistence type="predicted"/>
<dbReference type="PANTHER" id="PTHR46438:SF11">
    <property type="entry name" value="LIPASE-RELATED"/>
    <property type="match status" value="1"/>
</dbReference>
<dbReference type="RefSeq" id="WP_220806224.1">
    <property type="nucleotide sequence ID" value="NZ_BPMK01000001.1"/>
</dbReference>
<organism evidence="3 4">
    <name type="scientific">Noviherbaspirillum aridicola</name>
    <dbReference type="NCBI Taxonomy" id="2849687"/>
    <lineage>
        <taxon>Bacteria</taxon>
        <taxon>Pseudomonadati</taxon>
        <taxon>Pseudomonadota</taxon>
        <taxon>Betaproteobacteria</taxon>
        <taxon>Burkholderiales</taxon>
        <taxon>Oxalobacteraceae</taxon>
        <taxon>Noviherbaspirillum</taxon>
    </lineage>
</organism>
<feature type="region of interest" description="Disordered" evidence="1">
    <location>
        <begin position="336"/>
        <end position="358"/>
    </location>
</feature>
<dbReference type="PRINTS" id="PR00412">
    <property type="entry name" value="EPOXHYDRLASE"/>
</dbReference>
<protein>
    <submittedName>
        <fullName evidence="3">Alpha/beta hydrolase</fullName>
    </submittedName>
</protein>
<dbReference type="PRINTS" id="PR00111">
    <property type="entry name" value="ABHYDROLASE"/>
</dbReference>
<dbReference type="Gene3D" id="3.40.50.1820">
    <property type="entry name" value="alpha/beta hydrolase"/>
    <property type="match status" value="1"/>
</dbReference>
<evidence type="ECO:0000313" key="4">
    <source>
        <dbReference type="Proteomes" id="UP000887222"/>
    </source>
</evidence>
<evidence type="ECO:0000313" key="3">
    <source>
        <dbReference type="EMBL" id="GIZ50033.1"/>
    </source>
</evidence>
<keyword evidence="3" id="KW-0378">Hydrolase</keyword>
<dbReference type="InterPro" id="IPR000639">
    <property type="entry name" value="Epox_hydrolase-like"/>
</dbReference>
<dbReference type="GO" id="GO:0016787">
    <property type="term" value="F:hydrolase activity"/>
    <property type="evidence" value="ECO:0007669"/>
    <property type="project" value="UniProtKB-KW"/>
</dbReference>
<dbReference type="PANTHER" id="PTHR46438">
    <property type="entry name" value="ALPHA/BETA-HYDROLASES SUPERFAMILY PROTEIN"/>
    <property type="match status" value="1"/>
</dbReference>
<dbReference type="InterPro" id="IPR029058">
    <property type="entry name" value="AB_hydrolase_fold"/>
</dbReference>
<dbReference type="Pfam" id="PF00561">
    <property type="entry name" value="Abhydrolase_1"/>
    <property type="match status" value="1"/>
</dbReference>
<sequence length="358" mass="39105">MKFSARDDYPRRYRTVPSSSARRNSWLLLGAAALAASAYVVRVRTRQAEADNPPVGRFVEVDGVRLHYMERGEGEPLVMLHGDGSLIQDFMSSGLVDMAARKYRVIVFDRPGYGYSERPRTTVWTPQAQAALLQRALRQIGVGPAVVLGHSWGTLVAVALALDFPEQVRSLVLVSGYYYPSVRLDVPVLSAPAVPVLGDLMRFTVSPLLSRAIWPAMLRRIFGPAEVPQRFQREFPVGMVVRPSQLRASAADTALMIPATFSLHGRYQELSMPVVIMAGDGDRHVDTHAQSERLYSELPQSTLHITHGAGHMLHHVAPLEVIAAIDQAAAASAEPAAEEVLPAGPVLAEPEPRRLSAG</sequence>
<dbReference type="EMBL" id="BPMK01000001">
    <property type="protein sequence ID" value="GIZ50033.1"/>
    <property type="molecule type" value="Genomic_DNA"/>
</dbReference>
<reference evidence="3 4" key="1">
    <citation type="journal article" date="2022" name="Int. J. Syst. Evol. Microbiol.">
        <title>Noviherbaspirillum aridicola sp. nov., isolated from an arid soil in Pakistan.</title>
        <authorList>
            <person name="Khan I.U."/>
            <person name="Saqib M."/>
            <person name="Amin A."/>
            <person name="Hussain F."/>
            <person name="Li L."/>
            <person name="Liu Y.H."/>
            <person name="Fang B.Z."/>
            <person name="Ahmed I."/>
            <person name="Li W.J."/>
        </authorList>
    </citation>
    <scope>NUCLEOTIDE SEQUENCE [LARGE SCALE GENOMIC DNA]</scope>
    <source>
        <strain evidence="3 4">NCCP-691</strain>
    </source>
</reference>
<dbReference type="InterPro" id="IPR000073">
    <property type="entry name" value="AB_hydrolase_1"/>
</dbReference>
<dbReference type="Proteomes" id="UP000887222">
    <property type="component" value="Unassembled WGS sequence"/>
</dbReference>
<evidence type="ECO:0000259" key="2">
    <source>
        <dbReference type="Pfam" id="PF00561"/>
    </source>
</evidence>
<name>A0ABQ4PYR3_9BURK</name>
<keyword evidence="4" id="KW-1185">Reference proteome</keyword>
<comment type="caution">
    <text evidence="3">The sequence shown here is derived from an EMBL/GenBank/DDBJ whole genome shotgun (WGS) entry which is preliminary data.</text>
</comment>
<accession>A0ABQ4PYR3</accession>
<dbReference type="SUPFAM" id="SSF53474">
    <property type="entry name" value="alpha/beta-Hydrolases"/>
    <property type="match status" value="1"/>
</dbReference>
<gene>
    <name evidence="3" type="ORF">NCCP691_00470</name>
</gene>